<feature type="non-terminal residue" evidence="1">
    <location>
        <position position="1"/>
    </location>
</feature>
<name>X1S0X9_9ZZZZ</name>
<organism evidence="1">
    <name type="scientific">marine sediment metagenome</name>
    <dbReference type="NCBI Taxonomy" id="412755"/>
    <lineage>
        <taxon>unclassified sequences</taxon>
        <taxon>metagenomes</taxon>
        <taxon>ecological metagenomes</taxon>
    </lineage>
</organism>
<reference evidence="1" key="1">
    <citation type="journal article" date="2014" name="Front. Microbiol.">
        <title>High frequency of phylogenetically diverse reductive dehalogenase-homologous genes in deep subseafloor sedimentary metagenomes.</title>
        <authorList>
            <person name="Kawai M."/>
            <person name="Futagami T."/>
            <person name="Toyoda A."/>
            <person name="Takaki Y."/>
            <person name="Nishi S."/>
            <person name="Hori S."/>
            <person name="Arai W."/>
            <person name="Tsubouchi T."/>
            <person name="Morono Y."/>
            <person name="Uchiyama I."/>
            <person name="Ito T."/>
            <person name="Fujiyama A."/>
            <person name="Inagaki F."/>
            <person name="Takami H."/>
        </authorList>
    </citation>
    <scope>NUCLEOTIDE SEQUENCE</scope>
    <source>
        <strain evidence="1">Expedition CK06-06</strain>
    </source>
</reference>
<dbReference type="Gene3D" id="3.40.190.10">
    <property type="entry name" value="Periplasmic binding protein-like II"/>
    <property type="match status" value="2"/>
</dbReference>
<dbReference type="EMBL" id="BARW01010012">
    <property type="protein sequence ID" value="GAI86523.1"/>
    <property type="molecule type" value="Genomic_DNA"/>
</dbReference>
<evidence type="ECO:0008006" key="2">
    <source>
        <dbReference type="Google" id="ProtNLM"/>
    </source>
</evidence>
<dbReference type="SUPFAM" id="SSF53850">
    <property type="entry name" value="Periplasmic binding protein-like II"/>
    <property type="match status" value="1"/>
</dbReference>
<comment type="caution">
    <text evidence="1">The sequence shown here is derived from an EMBL/GenBank/DDBJ whole genome shotgun (WGS) entry which is preliminary data.</text>
</comment>
<dbReference type="AlphaFoldDB" id="X1S0X9"/>
<protein>
    <recommendedName>
        <fullName evidence="2">ABC transporter substrate-binding protein</fullName>
    </recommendedName>
</protein>
<accession>X1S0X9</accession>
<gene>
    <name evidence="1" type="ORF">S12H4_19900</name>
</gene>
<evidence type="ECO:0000313" key="1">
    <source>
        <dbReference type="EMBL" id="GAI86523.1"/>
    </source>
</evidence>
<sequence>VSICFHVDCGLGVNKDSKNLEAALAYANWLATPEFAGLLMDELPGFFSYVPGDYSLTNSLAKEMINATSGADITIRTTWEKLASGVPSGYDLMCDTMVNLLTDVSTPKEAAAYVEDGLEQWYEPLQQ</sequence>
<proteinExistence type="predicted"/>